<proteinExistence type="inferred from homology"/>
<keyword evidence="2" id="KW-0560">Oxidoreductase</keyword>
<evidence type="ECO:0000259" key="5">
    <source>
        <dbReference type="Pfam" id="PF14833"/>
    </source>
</evidence>
<dbReference type="InterPro" id="IPR036291">
    <property type="entry name" value="NAD(P)-bd_dom_sf"/>
</dbReference>
<comment type="similarity">
    <text evidence="1">Belongs to the HIBADH-related family.</text>
</comment>
<feature type="domain" description="3-hydroxyisobutyrate dehydrogenase-like NAD-binding" evidence="5">
    <location>
        <begin position="165"/>
        <end position="281"/>
    </location>
</feature>
<dbReference type="Gene3D" id="1.10.1040.10">
    <property type="entry name" value="N-(1-d-carboxylethyl)-l-norvaline Dehydrogenase, domain 2"/>
    <property type="match status" value="1"/>
</dbReference>
<dbReference type="SUPFAM" id="SSF48179">
    <property type="entry name" value="6-phosphogluconate dehydrogenase C-terminal domain-like"/>
    <property type="match status" value="1"/>
</dbReference>
<keyword evidence="3" id="KW-0520">NAD</keyword>
<dbReference type="Proteomes" id="UP001651690">
    <property type="component" value="Unassembled WGS sequence"/>
</dbReference>
<dbReference type="InterPro" id="IPR006115">
    <property type="entry name" value="6PGDH_NADP-bd"/>
</dbReference>
<dbReference type="Pfam" id="PF14833">
    <property type="entry name" value="NAD_binding_11"/>
    <property type="match status" value="1"/>
</dbReference>
<accession>A0ABT1M3K0</accession>
<dbReference type="InterPro" id="IPR008927">
    <property type="entry name" value="6-PGluconate_DH-like_C_sf"/>
</dbReference>
<dbReference type="Pfam" id="PF03446">
    <property type="entry name" value="NAD_binding_2"/>
    <property type="match status" value="1"/>
</dbReference>
<evidence type="ECO:0000256" key="3">
    <source>
        <dbReference type="ARBA" id="ARBA00023027"/>
    </source>
</evidence>
<dbReference type="InterPro" id="IPR029154">
    <property type="entry name" value="HIBADH-like_NADP-bd"/>
</dbReference>
<comment type="caution">
    <text evidence="6">The sequence shown here is derived from an EMBL/GenBank/DDBJ whole genome shotgun (WGS) entry which is preliminary data.</text>
</comment>
<dbReference type="PANTHER" id="PTHR43060">
    <property type="entry name" value="3-HYDROXYISOBUTYRATE DEHYDROGENASE-LIKE 1, MITOCHONDRIAL-RELATED"/>
    <property type="match status" value="1"/>
</dbReference>
<feature type="domain" description="6-phosphogluconate dehydrogenase NADP-binding" evidence="4">
    <location>
        <begin position="7"/>
        <end position="159"/>
    </location>
</feature>
<evidence type="ECO:0000256" key="1">
    <source>
        <dbReference type="ARBA" id="ARBA00009080"/>
    </source>
</evidence>
<dbReference type="EMBL" id="JANDBD010000006">
    <property type="protein sequence ID" value="MCP9273744.1"/>
    <property type="molecule type" value="Genomic_DNA"/>
</dbReference>
<dbReference type="PIRSF" id="PIRSF000103">
    <property type="entry name" value="HIBADH"/>
    <property type="match status" value="1"/>
</dbReference>
<reference evidence="6 7" key="1">
    <citation type="submission" date="2022-06" db="EMBL/GenBank/DDBJ databases">
        <title>Mycolicibacterium sp. CAU 1645 isolated from seawater.</title>
        <authorList>
            <person name="Kim W."/>
        </authorList>
    </citation>
    <scope>NUCLEOTIDE SEQUENCE [LARGE SCALE GENOMIC DNA]</scope>
    <source>
        <strain evidence="6 7">CAU 1645</strain>
    </source>
</reference>
<dbReference type="InterPro" id="IPR015815">
    <property type="entry name" value="HIBADH-related"/>
</dbReference>
<dbReference type="RefSeq" id="WP_255061054.1">
    <property type="nucleotide sequence ID" value="NZ_JANDBD010000006.1"/>
</dbReference>
<name>A0ABT1M3K0_9MYCO</name>
<keyword evidence="7" id="KW-1185">Reference proteome</keyword>
<evidence type="ECO:0000313" key="7">
    <source>
        <dbReference type="Proteomes" id="UP001651690"/>
    </source>
</evidence>
<dbReference type="Gene3D" id="3.40.50.720">
    <property type="entry name" value="NAD(P)-binding Rossmann-like Domain"/>
    <property type="match status" value="1"/>
</dbReference>
<evidence type="ECO:0000259" key="4">
    <source>
        <dbReference type="Pfam" id="PF03446"/>
    </source>
</evidence>
<protein>
    <submittedName>
        <fullName evidence="6">NAD(P)-dependent oxidoreductase</fullName>
    </submittedName>
</protein>
<evidence type="ECO:0000313" key="6">
    <source>
        <dbReference type="EMBL" id="MCP9273744.1"/>
    </source>
</evidence>
<dbReference type="InterPro" id="IPR013328">
    <property type="entry name" value="6PGD_dom2"/>
</dbReference>
<gene>
    <name evidence="6" type="ORF">NM203_16265</name>
</gene>
<dbReference type="SUPFAM" id="SSF51735">
    <property type="entry name" value="NAD(P)-binding Rossmann-fold domains"/>
    <property type="match status" value="1"/>
</dbReference>
<organism evidence="6 7">
    <name type="scientific">Mycolicibacterium arenosum</name>
    <dbReference type="NCBI Taxonomy" id="2952157"/>
    <lineage>
        <taxon>Bacteria</taxon>
        <taxon>Bacillati</taxon>
        <taxon>Actinomycetota</taxon>
        <taxon>Actinomycetes</taxon>
        <taxon>Mycobacteriales</taxon>
        <taxon>Mycobacteriaceae</taxon>
        <taxon>Mycolicibacterium</taxon>
    </lineage>
</organism>
<sequence>MTADTSVAVIGLGPMGAPIARNLVTAGFDVAVWNRTRSVATAFEPDARAPERLEDLDSTVILSVLPDVDHLESLATANVLTTWQTAGTRRLAIMSTTSPDKVKRFASTAAPYGIDVIDAPMSGGDKGARDATLSVMLGCSEEALVSMEPILRATARTIERMGDVGAGAVAKLCNQVIVASNLAAIGESLAIARAYDLDLDKLVRIFDGGLAGSTVLTQKADKFLGRSYDLGGSAENQLKDLGYAHSAGDAVGVRSDMLAVVHDLYAEAVRAGFGDRDHSVVQELFLGEST</sequence>
<dbReference type="PANTHER" id="PTHR43060:SF14">
    <property type="entry name" value="DEHYDROGENASE-LIKE PROTEIN"/>
    <property type="match status" value="1"/>
</dbReference>
<evidence type="ECO:0000256" key="2">
    <source>
        <dbReference type="ARBA" id="ARBA00023002"/>
    </source>
</evidence>